<dbReference type="RefSeq" id="WP_126628913.1">
    <property type="nucleotide sequence ID" value="NZ_BIFT01000001.1"/>
</dbReference>
<evidence type="ECO:0000256" key="2">
    <source>
        <dbReference type="ARBA" id="ARBA00023015"/>
    </source>
</evidence>
<evidence type="ECO:0000313" key="6">
    <source>
        <dbReference type="EMBL" id="GCE28732.1"/>
    </source>
</evidence>
<dbReference type="EMBL" id="BIFT01000001">
    <property type="protein sequence ID" value="GCE28732.1"/>
    <property type="molecule type" value="Genomic_DNA"/>
</dbReference>
<dbReference type="GO" id="GO:0016987">
    <property type="term" value="F:sigma factor activity"/>
    <property type="evidence" value="ECO:0007669"/>
    <property type="project" value="UniProtKB-KW"/>
</dbReference>
<keyword evidence="3" id="KW-0731">Sigma factor</keyword>
<dbReference type="NCBIfam" id="TIGR02937">
    <property type="entry name" value="sigma70-ECF"/>
    <property type="match status" value="1"/>
</dbReference>
<dbReference type="Pfam" id="PF08281">
    <property type="entry name" value="Sigma70_r4_2"/>
    <property type="match status" value="1"/>
</dbReference>
<dbReference type="InterPro" id="IPR013324">
    <property type="entry name" value="RNA_pol_sigma_r3/r4-like"/>
</dbReference>
<reference evidence="7" key="1">
    <citation type="submission" date="2018-12" db="EMBL/GenBank/DDBJ databases">
        <title>Tengunoibacter tsumagoiensis gen. nov., sp. nov., Dictyobacter kobayashii sp. nov., D. alpinus sp. nov., and D. joshuensis sp. nov. and description of Dictyobacteraceae fam. nov. within the order Ktedonobacterales isolated from Tengu-no-mugimeshi.</title>
        <authorList>
            <person name="Wang C.M."/>
            <person name="Zheng Y."/>
            <person name="Sakai Y."/>
            <person name="Toyoda A."/>
            <person name="Minakuchi Y."/>
            <person name="Abe K."/>
            <person name="Yokota A."/>
            <person name="Yabe S."/>
        </authorList>
    </citation>
    <scope>NUCLEOTIDE SEQUENCE [LARGE SCALE GENOMIC DNA]</scope>
    <source>
        <strain evidence="7">Uno16</strain>
    </source>
</reference>
<feature type="domain" description="RNA polymerase sigma factor 70 region 4 type 2" evidence="5">
    <location>
        <begin position="120"/>
        <end position="171"/>
    </location>
</feature>
<dbReference type="Proteomes" id="UP000287171">
    <property type="component" value="Unassembled WGS sequence"/>
</dbReference>
<sequence length="186" mass="21513">MQLFKQPSKQEHRILVAELYACYAPNMLMYIRRNVLSQEDAEDILLEVFTVALESPVLSGLNEHKRRGWLWSVAHNKVMDYHRRAKHRVHSKLEEVEGDLFDAEEDMPEFAVLRNEAHALVRARLQTLSEVQQEIVRLRFAHGLRSPEIATLVNKSEAAVRVMLSRALNTLRGIYSKDGEESHDGR</sequence>
<dbReference type="Gene3D" id="1.10.1740.10">
    <property type="match status" value="1"/>
</dbReference>
<comment type="caution">
    <text evidence="6">The sequence shown here is derived from an EMBL/GenBank/DDBJ whole genome shotgun (WGS) entry which is preliminary data.</text>
</comment>
<proteinExistence type="inferred from homology"/>
<dbReference type="InterPro" id="IPR013325">
    <property type="entry name" value="RNA_pol_sigma_r2"/>
</dbReference>
<keyword evidence="7" id="KW-1185">Reference proteome</keyword>
<dbReference type="OrthoDB" id="157311at2"/>
<protein>
    <recommendedName>
        <fullName evidence="5">RNA polymerase sigma factor 70 region 4 type 2 domain-containing protein</fullName>
    </recommendedName>
</protein>
<keyword evidence="4" id="KW-0804">Transcription</keyword>
<dbReference type="GO" id="GO:0003677">
    <property type="term" value="F:DNA binding"/>
    <property type="evidence" value="ECO:0007669"/>
    <property type="project" value="InterPro"/>
</dbReference>
<dbReference type="SUPFAM" id="SSF88659">
    <property type="entry name" value="Sigma3 and sigma4 domains of RNA polymerase sigma factors"/>
    <property type="match status" value="1"/>
</dbReference>
<dbReference type="SUPFAM" id="SSF88946">
    <property type="entry name" value="Sigma2 domain of RNA polymerase sigma factors"/>
    <property type="match status" value="1"/>
</dbReference>
<name>A0A402BBQ3_9CHLR</name>
<evidence type="ECO:0000313" key="7">
    <source>
        <dbReference type="Proteomes" id="UP000287171"/>
    </source>
</evidence>
<comment type="similarity">
    <text evidence="1">Belongs to the sigma-70 factor family. ECF subfamily.</text>
</comment>
<accession>A0A402BBQ3</accession>
<gene>
    <name evidence="6" type="ORF">KDA_42160</name>
</gene>
<evidence type="ECO:0000256" key="1">
    <source>
        <dbReference type="ARBA" id="ARBA00010641"/>
    </source>
</evidence>
<dbReference type="PANTHER" id="PTHR43133:SF51">
    <property type="entry name" value="RNA POLYMERASE SIGMA FACTOR"/>
    <property type="match status" value="1"/>
</dbReference>
<evidence type="ECO:0000256" key="4">
    <source>
        <dbReference type="ARBA" id="ARBA00023163"/>
    </source>
</evidence>
<evidence type="ECO:0000259" key="5">
    <source>
        <dbReference type="Pfam" id="PF08281"/>
    </source>
</evidence>
<dbReference type="GO" id="GO:0006352">
    <property type="term" value="P:DNA-templated transcription initiation"/>
    <property type="evidence" value="ECO:0007669"/>
    <property type="project" value="InterPro"/>
</dbReference>
<dbReference type="InterPro" id="IPR036388">
    <property type="entry name" value="WH-like_DNA-bd_sf"/>
</dbReference>
<organism evidence="6 7">
    <name type="scientific">Dictyobacter alpinus</name>
    <dbReference type="NCBI Taxonomy" id="2014873"/>
    <lineage>
        <taxon>Bacteria</taxon>
        <taxon>Bacillati</taxon>
        <taxon>Chloroflexota</taxon>
        <taxon>Ktedonobacteria</taxon>
        <taxon>Ktedonobacterales</taxon>
        <taxon>Dictyobacteraceae</taxon>
        <taxon>Dictyobacter</taxon>
    </lineage>
</organism>
<dbReference type="InterPro" id="IPR014284">
    <property type="entry name" value="RNA_pol_sigma-70_dom"/>
</dbReference>
<dbReference type="InterPro" id="IPR039425">
    <property type="entry name" value="RNA_pol_sigma-70-like"/>
</dbReference>
<dbReference type="PANTHER" id="PTHR43133">
    <property type="entry name" value="RNA POLYMERASE ECF-TYPE SIGMA FACTO"/>
    <property type="match status" value="1"/>
</dbReference>
<keyword evidence="2" id="KW-0805">Transcription regulation</keyword>
<evidence type="ECO:0000256" key="3">
    <source>
        <dbReference type="ARBA" id="ARBA00023082"/>
    </source>
</evidence>
<dbReference type="InterPro" id="IPR013249">
    <property type="entry name" value="RNA_pol_sigma70_r4_t2"/>
</dbReference>
<dbReference type="AlphaFoldDB" id="A0A402BBQ3"/>
<dbReference type="Gene3D" id="1.10.10.10">
    <property type="entry name" value="Winged helix-like DNA-binding domain superfamily/Winged helix DNA-binding domain"/>
    <property type="match status" value="1"/>
</dbReference>